<dbReference type="Gene3D" id="2.40.160.180">
    <property type="entry name" value="Carbohydrate-selective porin OprB"/>
    <property type="match status" value="1"/>
</dbReference>
<dbReference type="GO" id="GO:0008643">
    <property type="term" value="P:carbohydrate transport"/>
    <property type="evidence" value="ECO:0007669"/>
    <property type="project" value="InterPro"/>
</dbReference>
<keyword evidence="5" id="KW-1185">Reference proteome</keyword>
<dbReference type="Proteomes" id="UP000029738">
    <property type="component" value="Unassembled WGS sequence"/>
</dbReference>
<dbReference type="InterPro" id="IPR007049">
    <property type="entry name" value="Carb-sel_porin_OprB"/>
</dbReference>
<accession>A0A8S9T1A0</accession>
<dbReference type="EMBL" id="JHEG04000001">
    <property type="protein sequence ID" value="KAF3885253.1"/>
    <property type="molecule type" value="Genomic_DNA"/>
</dbReference>
<evidence type="ECO:0000256" key="1">
    <source>
        <dbReference type="ARBA" id="ARBA00008769"/>
    </source>
</evidence>
<evidence type="ECO:0000259" key="3">
    <source>
        <dbReference type="PROSITE" id="PS51272"/>
    </source>
</evidence>
<protein>
    <submittedName>
        <fullName evidence="4">Carbohydrate porin</fullName>
    </submittedName>
</protein>
<name>A0A8S9T1A0_9CYAN</name>
<dbReference type="AlphaFoldDB" id="A0A8S9T1A0"/>
<dbReference type="SUPFAM" id="SSF56935">
    <property type="entry name" value="Porins"/>
    <property type="match status" value="1"/>
</dbReference>
<evidence type="ECO:0000313" key="4">
    <source>
        <dbReference type="EMBL" id="KAF3885253.1"/>
    </source>
</evidence>
<feature type="signal peptide" evidence="2">
    <location>
        <begin position="1"/>
        <end position="19"/>
    </location>
</feature>
<keyword evidence="2" id="KW-0732">Signal</keyword>
<comment type="caution">
    <text evidence="4">The sequence shown here is derived from an EMBL/GenBank/DDBJ whole genome shotgun (WGS) entry which is preliminary data.</text>
</comment>
<reference evidence="4" key="2">
    <citation type="submission" date="2019-11" db="EMBL/GenBank/DDBJ databases">
        <title>Improved Assembly of Tolypothrix boutellei genome.</title>
        <authorList>
            <person name="Sarangi A.N."/>
            <person name="Mukherjee M."/>
            <person name="Ghosh S."/>
            <person name="Singh D."/>
            <person name="Das A."/>
            <person name="Kant S."/>
            <person name="Prusty A."/>
            <person name="Tripathy S."/>
        </authorList>
    </citation>
    <scope>NUCLEOTIDE SEQUENCE</scope>
    <source>
        <strain evidence="4">VB521301</strain>
    </source>
</reference>
<evidence type="ECO:0000256" key="2">
    <source>
        <dbReference type="RuleBase" id="RU363072"/>
    </source>
</evidence>
<dbReference type="InterPro" id="IPR051465">
    <property type="entry name" value="Cell_Envelope_Struct_Comp"/>
</dbReference>
<feature type="domain" description="SLH" evidence="3">
    <location>
        <begin position="49"/>
        <end position="113"/>
    </location>
</feature>
<dbReference type="RefSeq" id="WP_050046327.1">
    <property type="nucleotide sequence ID" value="NZ_JHEG04000001.1"/>
</dbReference>
<gene>
    <name evidence="4" type="ORF">DA73_0400007110</name>
</gene>
<organism evidence="4 5">
    <name type="scientific">Tolypothrix bouteillei VB521301</name>
    <dbReference type="NCBI Taxonomy" id="1479485"/>
    <lineage>
        <taxon>Bacteria</taxon>
        <taxon>Bacillati</taxon>
        <taxon>Cyanobacteriota</taxon>
        <taxon>Cyanophyceae</taxon>
        <taxon>Nostocales</taxon>
        <taxon>Tolypothrichaceae</taxon>
        <taxon>Tolypothrix</taxon>
    </lineage>
</organism>
<sequence length="517" mass="56939">MPKKVVNYLILHLTSLVSGLLLTNATLVTETQAVFNEQLEIAPMARVNSVSQLLDIGAKDWEFQAAQSLFERYGCTEGYFDKTYRGNQTLTRYEFASKLNVCIEQINKLLTQSTVNLSQEEDLETWKKLQEIFAAELATLQSRVARLEMQTTTLQEQQFSATTKLVGEVIFALTDEFNQPTNNNTVFQERARLNFQSSFTGKDRLHIRIASGNANIFNLTGYGVEAIQTFNFGNTNNTISADWISYFFPIGKNIQGYVAAVGGVHYDYAPTVSSYVEGYGSGKGSLSVFGQRNPIYLIGGGSGGGVTYSFSQNLLLSTGYLADSYNLFDGNYAASAQLTFSPSNQFSIGLTYINAYRQFAIFDTGSNLASVGTNLANGGGFDVGTVPSKVNAYGAEFTYRFNPRFTINGWFSYINAHFMNLGTGDIWTYALTFAFPDLGKKSNLGGIVVGVEPYLGNASQFAVNAKNDVPIHIEGFYQHQINSNISVTPGLIWILSPGQNSENRDSIICTLRTTFAF</sequence>
<dbReference type="NCBIfam" id="NF033921">
    <property type="entry name" value="por_somb"/>
    <property type="match status" value="1"/>
</dbReference>
<dbReference type="InterPro" id="IPR047684">
    <property type="entry name" value="Por_som-like"/>
</dbReference>
<dbReference type="Pfam" id="PF04966">
    <property type="entry name" value="OprB"/>
    <property type="match status" value="1"/>
</dbReference>
<comment type="similarity">
    <text evidence="1 2">Belongs to the OprB family.</text>
</comment>
<dbReference type="PANTHER" id="PTHR43308:SF1">
    <property type="entry name" value="OUTER MEMBRANE PROTEIN ALPHA"/>
    <property type="match status" value="1"/>
</dbReference>
<dbReference type="PROSITE" id="PS51272">
    <property type="entry name" value="SLH"/>
    <property type="match status" value="1"/>
</dbReference>
<dbReference type="GO" id="GO:0016020">
    <property type="term" value="C:membrane"/>
    <property type="evidence" value="ECO:0007669"/>
    <property type="project" value="InterPro"/>
</dbReference>
<dbReference type="GO" id="GO:0015288">
    <property type="term" value="F:porin activity"/>
    <property type="evidence" value="ECO:0007669"/>
    <property type="project" value="InterPro"/>
</dbReference>
<proteinExistence type="inferred from homology"/>
<reference evidence="4" key="1">
    <citation type="journal article" date="2015" name="Genome Announc.">
        <title>Draft Genome Sequence of Tolypothrix boutellei Strain VB521301.</title>
        <authorList>
            <person name="Chandrababunaidu M.M."/>
            <person name="Singh D."/>
            <person name="Sen D."/>
            <person name="Bhan S."/>
            <person name="Das S."/>
            <person name="Gupta A."/>
            <person name="Adhikary S.P."/>
            <person name="Tripathy S."/>
        </authorList>
    </citation>
    <scope>NUCLEOTIDE SEQUENCE</scope>
    <source>
        <strain evidence="4">VB521301</strain>
    </source>
</reference>
<evidence type="ECO:0000313" key="5">
    <source>
        <dbReference type="Proteomes" id="UP000029738"/>
    </source>
</evidence>
<dbReference type="InterPro" id="IPR001119">
    <property type="entry name" value="SLH_dom"/>
</dbReference>
<dbReference type="PANTHER" id="PTHR43308">
    <property type="entry name" value="OUTER MEMBRANE PROTEIN ALPHA-RELATED"/>
    <property type="match status" value="1"/>
</dbReference>
<dbReference type="InterPro" id="IPR038673">
    <property type="entry name" value="OprB_sf"/>
</dbReference>
<feature type="chain" id="PRO_5035964028" evidence="2">
    <location>
        <begin position="20"/>
        <end position="517"/>
    </location>
</feature>
<dbReference type="OrthoDB" id="580845at2"/>